<keyword evidence="4" id="KW-1185">Reference proteome</keyword>
<evidence type="ECO:0000313" key="4">
    <source>
        <dbReference type="Proteomes" id="UP000078596"/>
    </source>
</evidence>
<evidence type="ECO:0000313" key="3">
    <source>
        <dbReference type="EMBL" id="ANJ67252.1"/>
    </source>
</evidence>
<evidence type="ECO:0000256" key="1">
    <source>
        <dbReference type="SAM" id="MobiDB-lite"/>
    </source>
</evidence>
<organism evidence="3 4">
    <name type="scientific">Halothiobacillus diazotrophicus</name>
    <dbReference type="NCBI Taxonomy" id="1860122"/>
    <lineage>
        <taxon>Bacteria</taxon>
        <taxon>Pseudomonadati</taxon>
        <taxon>Pseudomonadota</taxon>
        <taxon>Gammaproteobacteria</taxon>
        <taxon>Chromatiales</taxon>
        <taxon>Halothiobacillaceae</taxon>
        <taxon>Halothiobacillus</taxon>
    </lineage>
</organism>
<evidence type="ECO:0000256" key="2">
    <source>
        <dbReference type="SAM" id="Phobius"/>
    </source>
</evidence>
<dbReference type="RefSeq" id="WP_066099742.1">
    <property type="nucleotide sequence ID" value="NZ_CP016027.1"/>
</dbReference>
<proteinExistence type="predicted"/>
<dbReference type="AlphaFoldDB" id="A0A191ZHC5"/>
<keyword evidence="2" id="KW-1133">Transmembrane helix</keyword>
<dbReference type="PANTHER" id="PTHR31876:SF26">
    <property type="entry name" value="PROTEIN LIKE COV 2"/>
    <property type="match status" value="1"/>
</dbReference>
<dbReference type="STRING" id="1860122.A9404_07525"/>
<dbReference type="KEGG" id="haz:A9404_07525"/>
<accession>A0A191ZHC5</accession>
<dbReference type="PANTHER" id="PTHR31876">
    <property type="entry name" value="COV-LIKE PROTEIN 1"/>
    <property type="match status" value="1"/>
</dbReference>
<dbReference type="Proteomes" id="UP000078596">
    <property type="component" value="Chromosome"/>
</dbReference>
<evidence type="ECO:0008006" key="5">
    <source>
        <dbReference type="Google" id="ProtNLM"/>
    </source>
</evidence>
<gene>
    <name evidence="3" type="ORF">A9404_07525</name>
</gene>
<dbReference type="EMBL" id="CP016027">
    <property type="protein sequence ID" value="ANJ67252.1"/>
    <property type="molecule type" value="Genomic_DNA"/>
</dbReference>
<dbReference type="OrthoDB" id="9780267at2"/>
<name>A0A191ZHC5_9GAMM</name>
<reference evidence="3 4" key="1">
    <citation type="submission" date="2016-06" db="EMBL/GenBank/DDBJ databases">
        <title>Insight into the functional genes involving in sulfur oxidation in Pearl River water.</title>
        <authorList>
            <person name="Luo J."/>
            <person name="Tan X."/>
            <person name="Lin W."/>
        </authorList>
    </citation>
    <scope>NUCLEOTIDE SEQUENCE [LARGE SCALE GENOMIC DNA]</scope>
    <source>
        <strain evidence="3 4">LS2</strain>
    </source>
</reference>
<dbReference type="InterPro" id="IPR007462">
    <property type="entry name" value="COV1-like"/>
</dbReference>
<feature type="transmembrane region" description="Helical" evidence="2">
    <location>
        <begin position="14"/>
        <end position="38"/>
    </location>
</feature>
<keyword evidence="2" id="KW-0812">Transmembrane</keyword>
<dbReference type="Pfam" id="PF04367">
    <property type="entry name" value="DUF502"/>
    <property type="match status" value="1"/>
</dbReference>
<feature type="region of interest" description="Disordered" evidence="1">
    <location>
        <begin position="207"/>
        <end position="227"/>
    </location>
</feature>
<protein>
    <recommendedName>
        <fullName evidence="5">DUF502 domain-containing protein</fullName>
    </recommendedName>
</protein>
<sequence>MSESTSKVSTLRKWLMAGILVWAPLAITFWVINAVIGFMDQTILLLPPDYRPEHLFGFNVPGMGAVLAVLVVLLTGALVANFLGRKLVAIGESILNRIPLVRSVYSAVKQVIETFVSQDSRSFRKVVLVEYPRRDCWSLAFLAGEPVGEVQEKTAQHLITVFVPTAPNPTSGFVIMVPEQEVIELDMTVEEGFRMVISLGVVVPRGNSRPAPEPLPPDALEKPPISG</sequence>
<feature type="transmembrane region" description="Helical" evidence="2">
    <location>
        <begin position="58"/>
        <end position="83"/>
    </location>
</feature>
<keyword evidence="2" id="KW-0472">Membrane</keyword>